<dbReference type="EMBL" id="BTRK01000005">
    <property type="protein sequence ID" value="GMR56194.1"/>
    <property type="molecule type" value="Genomic_DNA"/>
</dbReference>
<reference evidence="3" key="1">
    <citation type="submission" date="2022-10" db="EMBL/GenBank/DDBJ databases">
        <title>Genome assembly of Pristionchus species.</title>
        <authorList>
            <person name="Yoshida K."/>
            <person name="Sommer R.J."/>
        </authorList>
    </citation>
    <scope>NUCLEOTIDE SEQUENCE [LARGE SCALE GENOMIC DNA]</scope>
    <source>
        <strain evidence="3">RS5460</strain>
    </source>
</reference>
<feature type="non-terminal residue" evidence="2">
    <location>
        <position position="1"/>
    </location>
</feature>
<dbReference type="Proteomes" id="UP001328107">
    <property type="component" value="Unassembled WGS sequence"/>
</dbReference>
<proteinExistence type="predicted"/>
<feature type="region of interest" description="Disordered" evidence="1">
    <location>
        <begin position="1"/>
        <end position="26"/>
    </location>
</feature>
<keyword evidence="3" id="KW-1185">Reference proteome</keyword>
<dbReference type="AlphaFoldDB" id="A0AAN5D4D6"/>
<comment type="caution">
    <text evidence="2">The sequence shown here is derived from an EMBL/GenBank/DDBJ whole genome shotgun (WGS) entry which is preliminary data.</text>
</comment>
<name>A0AAN5D4D6_9BILA</name>
<feature type="non-terminal residue" evidence="2">
    <location>
        <position position="80"/>
    </location>
</feature>
<organism evidence="2 3">
    <name type="scientific">Pristionchus mayeri</name>
    <dbReference type="NCBI Taxonomy" id="1317129"/>
    <lineage>
        <taxon>Eukaryota</taxon>
        <taxon>Metazoa</taxon>
        <taxon>Ecdysozoa</taxon>
        <taxon>Nematoda</taxon>
        <taxon>Chromadorea</taxon>
        <taxon>Rhabditida</taxon>
        <taxon>Rhabditina</taxon>
        <taxon>Diplogasteromorpha</taxon>
        <taxon>Diplogasteroidea</taxon>
        <taxon>Neodiplogasteridae</taxon>
        <taxon>Pristionchus</taxon>
    </lineage>
</organism>
<accession>A0AAN5D4D6</accession>
<evidence type="ECO:0000313" key="3">
    <source>
        <dbReference type="Proteomes" id="UP001328107"/>
    </source>
</evidence>
<gene>
    <name evidence="2" type="ORF">PMAYCL1PPCAC_26389</name>
</gene>
<protein>
    <submittedName>
        <fullName evidence="2">Uncharacterized protein</fullName>
    </submittedName>
</protein>
<sequence length="80" mass="8876">DLLAGGKRRYKSQSESEGGGNGGQGLPILWYLMAHSHHDKDRNIRGTRGDTGQEGPELHRYGHSLQPEERRVLRGSLAVQ</sequence>
<feature type="compositionally biased region" description="Basic residues" evidence="1">
    <location>
        <begin position="1"/>
        <end position="11"/>
    </location>
</feature>
<evidence type="ECO:0000256" key="1">
    <source>
        <dbReference type="SAM" id="MobiDB-lite"/>
    </source>
</evidence>
<feature type="region of interest" description="Disordered" evidence="1">
    <location>
        <begin position="41"/>
        <end position="80"/>
    </location>
</feature>
<feature type="compositionally biased region" description="Basic and acidic residues" evidence="1">
    <location>
        <begin position="56"/>
        <end position="72"/>
    </location>
</feature>
<evidence type="ECO:0000313" key="2">
    <source>
        <dbReference type="EMBL" id="GMR56194.1"/>
    </source>
</evidence>